<reference evidence="1" key="1">
    <citation type="submission" date="2021-01" db="EMBL/GenBank/DDBJ databases">
        <authorList>
            <person name="Corre E."/>
            <person name="Pelletier E."/>
            <person name="Niang G."/>
            <person name="Scheremetjew M."/>
            <person name="Finn R."/>
            <person name="Kale V."/>
            <person name="Holt S."/>
            <person name="Cochrane G."/>
            <person name="Meng A."/>
            <person name="Brown T."/>
            <person name="Cohen L."/>
        </authorList>
    </citation>
    <scope>NUCLEOTIDE SEQUENCE</scope>
    <source>
        <strain evidence="1">PLY182g</strain>
    </source>
</reference>
<sequence length="226" mass="24967">MAYVPPHKRAAVAAAADSELVAVTRSLAELGCSIKSDRASHEQQLEGNAHSDVDRDKHLRILCWEALKKDSPEQLFKAIDEGVATFGIDAPELMVKLENLLWKNSKWHGRSNGEGEDDPPRGLIAVAAGNQAGVPPPGAIKCLAALLRRFPIDYSSDQHAWAMRIADRKGRLWVLALLRAWKSEPMPLQFPFPNEFALGLVGLEELVHRNYRQILCGYDRSAVGAE</sequence>
<dbReference type="EMBL" id="HBEY01028488">
    <property type="protein sequence ID" value="CAD8610142.1"/>
    <property type="molecule type" value="Transcribed_RNA"/>
</dbReference>
<dbReference type="AlphaFoldDB" id="A0A7S0Q0Y8"/>
<name>A0A7S0Q0Y8_9EUKA</name>
<protein>
    <submittedName>
        <fullName evidence="1">Uncharacterized protein</fullName>
    </submittedName>
</protein>
<evidence type="ECO:0000313" key="1">
    <source>
        <dbReference type="EMBL" id="CAD8610142.1"/>
    </source>
</evidence>
<organism evidence="1">
    <name type="scientific">Coccolithus braarudii</name>
    <dbReference type="NCBI Taxonomy" id="221442"/>
    <lineage>
        <taxon>Eukaryota</taxon>
        <taxon>Haptista</taxon>
        <taxon>Haptophyta</taxon>
        <taxon>Prymnesiophyceae</taxon>
        <taxon>Coccolithales</taxon>
        <taxon>Coccolithaceae</taxon>
        <taxon>Coccolithus</taxon>
    </lineage>
</organism>
<accession>A0A7S0Q0Y8</accession>
<gene>
    <name evidence="1" type="ORF">CPEL01642_LOCUS13520</name>
</gene>
<proteinExistence type="predicted"/>